<gene>
    <name evidence="1" type="ORF">SCF082_LOCUS17684</name>
</gene>
<sequence length="188" mass="21191">MREAGEGETLGALLFSERLHRRRPAWLDTSTPTAKPSGLWRLEEEPLRCAEADSCRLRFPYVSFYGRRTRLKLQGPDDYAVGGSVSEASGPGLEFERLQQALQQNLQALQDLRSRLAPYQESSRSSLFWTWSDVVNVATRFREALCFPAKAAKAAAGGLNRLDEVVRSAQLKKLSLNFFFALDYALFI</sequence>
<evidence type="ECO:0000313" key="2">
    <source>
        <dbReference type="Proteomes" id="UP001642464"/>
    </source>
</evidence>
<keyword evidence="2" id="KW-1185">Reference proteome</keyword>
<proteinExistence type="predicted"/>
<evidence type="ECO:0000313" key="1">
    <source>
        <dbReference type="EMBL" id="CAK9026834.1"/>
    </source>
</evidence>
<name>A0ABP0KJ23_9DINO</name>
<protein>
    <submittedName>
        <fullName evidence="1">Uncharacterized protein</fullName>
    </submittedName>
</protein>
<comment type="caution">
    <text evidence="1">The sequence shown here is derived from an EMBL/GenBank/DDBJ whole genome shotgun (WGS) entry which is preliminary data.</text>
</comment>
<dbReference type="Proteomes" id="UP001642464">
    <property type="component" value="Unassembled WGS sequence"/>
</dbReference>
<accession>A0ABP0KJ23</accession>
<reference evidence="1 2" key="1">
    <citation type="submission" date="2024-02" db="EMBL/GenBank/DDBJ databases">
        <authorList>
            <person name="Chen Y."/>
            <person name="Shah S."/>
            <person name="Dougan E. K."/>
            <person name="Thang M."/>
            <person name="Chan C."/>
        </authorList>
    </citation>
    <scope>NUCLEOTIDE SEQUENCE [LARGE SCALE GENOMIC DNA]</scope>
</reference>
<dbReference type="EMBL" id="CAXAMM010011714">
    <property type="protein sequence ID" value="CAK9026834.1"/>
    <property type="molecule type" value="Genomic_DNA"/>
</dbReference>
<organism evidence="1 2">
    <name type="scientific">Durusdinium trenchii</name>
    <dbReference type="NCBI Taxonomy" id="1381693"/>
    <lineage>
        <taxon>Eukaryota</taxon>
        <taxon>Sar</taxon>
        <taxon>Alveolata</taxon>
        <taxon>Dinophyceae</taxon>
        <taxon>Suessiales</taxon>
        <taxon>Symbiodiniaceae</taxon>
        <taxon>Durusdinium</taxon>
    </lineage>
</organism>